<comment type="function">
    <text evidence="1">Ferredoxins are iron-sulfur proteins that transfer electrons in a wide variety of metabolic reactions.</text>
</comment>
<dbReference type="PANTHER" id="PTHR24960:SF83">
    <property type="entry name" value="4FE-4S FERREDOXIN-TYPE DOMAIN-CONTAINING PROTEIN"/>
    <property type="match status" value="1"/>
</dbReference>
<protein>
    <recommendedName>
        <fullName evidence="6">4Fe-4S ferredoxin-type domain-containing protein</fullName>
    </recommendedName>
</protein>
<dbReference type="SUPFAM" id="SSF54862">
    <property type="entry name" value="4Fe-4S ferredoxins"/>
    <property type="match status" value="1"/>
</dbReference>
<feature type="domain" description="4Fe-4S ferredoxin-type" evidence="6">
    <location>
        <begin position="187"/>
        <end position="215"/>
    </location>
</feature>
<keyword evidence="4" id="KW-0408">Iron</keyword>
<dbReference type="Proteomes" id="UP000076268">
    <property type="component" value="Unassembled WGS sequence"/>
</dbReference>
<dbReference type="PANTHER" id="PTHR24960">
    <property type="entry name" value="PHOTOSYSTEM I IRON-SULFUR CENTER-RELATED"/>
    <property type="match status" value="1"/>
</dbReference>
<evidence type="ECO:0000313" key="8">
    <source>
        <dbReference type="Proteomes" id="UP000076268"/>
    </source>
</evidence>
<dbReference type="EMBL" id="LSGP01000025">
    <property type="protein sequence ID" value="KYZ75098.1"/>
    <property type="molecule type" value="Genomic_DNA"/>
</dbReference>
<dbReference type="InterPro" id="IPR050157">
    <property type="entry name" value="PSI_iron-sulfur_center"/>
</dbReference>
<evidence type="ECO:0000313" key="7">
    <source>
        <dbReference type="EMBL" id="KYZ75098.1"/>
    </source>
</evidence>
<dbReference type="STRING" id="1794912.AXX12_13035"/>
<name>A0A154BNK2_ANASB</name>
<dbReference type="InterPro" id="IPR007160">
    <property type="entry name" value="DUF362"/>
</dbReference>
<reference evidence="7 8" key="1">
    <citation type="submission" date="2016-02" db="EMBL/GenBank/DDBJ databases">
        <title>Anaerosporomusa subterraneum gen. nov., sp. nov., a spore-forming obligate anaerobe isolated from saprolite.</title>
        <authorList>
            <person name="Choi J.K."/>
            <person name="Shah M."/>
            <person name="Yee N."/>
        </authorList>
    </citation>
    <scope>NUCLEOTIDE SEQUENCE [LARGE SCALE GENOMIC DNA]</scope>
    <source>
        <strain evidence="7 8">RU4</strain>
    </source>
</reference>
<dbReference type="Pfam" id="PF04015">
    <property type="entry name" value="DUF362"/>
    <property type="match status" value="1"/>
</dbReference>
<organism evidence="7 8">
    <name type="scientific">Anaerosporomusa subterranea</name>
    <dbReference type="NCBI Taxonomy" id="1794912"/>
    <lineage>
        <taxon>Bacteria</taxon>
        <taxon>Bacillati</taxon>
        <taxon>Bacillota</taxon>
        <taxon>Negativicutes</taxon>
        <taxon>Acetonemataceae</taxon>
        <taxon>Anaerosporomusa</taxon>
    </lineage>
</organism>
<sequence length="357" mass="38801">MSSKVYFLPVANGLSVQQQADAMKTIYQASGADQVFDAQDFVAIKLHVGEKKNTTHIKPELIRELVEKVKAKGGLAFLTETSTLYKGERENAVKHLLHAHKHGFGIDGVGAPFIMSDGLTGTSEQEVVIHGELHESVKVAREVVGADSLFVVSHPTGHPAAGLGACLKNLGMGLASRMGKMRQHSAMSPEIIEKTCKYCQKCIQWCPESAIIEKNGKAYIETEKCIGCGECLAVCRFDAVSYDWGAESGYMQKSMAEHAYGTIKNKLGKSFFFNVLIDMTKDCDCFSVNQKKFIPDIGILASADPVAIDRATLDLTAQVNGKTLAEMAYKHHDATIQINHAAKIGMGSLQYELITVG</sequence>
<dbReference type="OrthoDB" id="9781559at2"/>
<proteinExistence type="predicted"/>
<dbReference type="InterPro" id="IPR017896">
    <property type="entry name" value="4Fe4S_Fe-S-bd"/>
</dbReference>
<comment type="caution">
    <text evidence="7">The sequence shown here is derived from an EMBL/GenBank/DDBJ whole genome shotgun (WGS) entry which is preliminary data.</text>
</comment>
<evidence type="ECO:0000256" key="5">
    <source>
        <dbReference type="ARBA" id="ARBA00023014"/>
    </source>
</evidence>
<keyword evidence="5" id="KW-0411">Iron-sulfur</keyword>
<dbReference type="PROSITE" id="PS51379">
    <property type="entry name" value="4FE4S_FER_2"/>
    <property type="match status" value="2"/>
</dbReference>
<evidence type="ECO:0000256" key="1">
    <source>
        <dbReference type="ARBA" id="ARBA00003532"/>
    </source>
</evidence>
<keyword evidence="8" id="KW-1185">Reference proteome</keyword>
<dbReference type="AlphaFoldDB" id="A0A154BNK2"/>
<dbReference type="GO" id="GO:0051539">
    <property type="term" value="F:4 iron, 4 sulfur cluster binding"/>
    <property type="evidence" value="ECO:0007669"/>
    <property type="project" value="UniProtKB-KW"/>
</dbReference>
<dbReference type="GO" id="GO:0046872">
    <property type="term" value="F:metal ion binding"/>
    <property type="evidence" value="ECO:0007669"/>
    <property type="project" value="UniProtKB-KW"/>
</dbReference>
<dbReference type="RefSeq" id="WP_066244511.1">
    <property type="nucleotide sequence ID" value="NZ_LSGP01000025.1"/>
</dbReference>
<feature type="domain" description="4Fe-4S ferredoxin-type" evidence="6">
    <location>
        <begin position="216"/>
        <end position="245"/>
    </location>
</feature>
<evidence type="ECO:0000256" key="2">
    <source>
        <dbReference type="ARBA" id="ARBA00022485"/>
    </source>
</evidence>
<accession>A0A154BNK2</accession>
<keyword evidence="3" id="KW-0479">Metal-binding</keyword>
<gene>
    <name evidence="7" type="ORF">AXX12_13035</name>
</gene>
<evidence type="ECO:0000259" key="6">
    <source>
        <dbReference type="PROSITE" id="PS51379"/>
    </source>
</evidence>
<evidence type="ECO:0000256" key="3">
    <source>
        <dbReference type="ARBA" id="ARBA00022723"/>
    </source>
</evidence>
<keyword evidence="2" id="KW-0004">4Fe-4S</keyword>
<evidence type="ECO:0000256" key="4">
    <source>
        <dbReference type="ARBA" id="ARBA00023004"/>
    </source>
</evidence>
<dbReference type="Gene3D" id="3.30.70.20">
    <property type="match status" value="1"/>
</dbReference>